<comment type="similarity">
    <text evidence="1">Belongs to the DP1 family.</text>
</comment>
<evidence type="ECO:0000313" key="5">
    <source>
        <dbReference type="EMBL" id="OMO85285.1"/>
    </source>
</evidence>
<feature type="domain" description="U1-type" evidence="4">
    <location>
        <begin position="215"/>
        <end position="250"/>
    </location>
</feature>
<dbReference type="AlphaFoldDB" id="A0A1R3IRR5"/>
<dbReference type="Gene3D" id="3.30.160.60">
    <property type="entry name" value="Classic Zinc Finger"/>
    <property type="match status" value="2"/>
</dbReference>
<dbReference type="GO" id="GO:0003676">
    <property type="term" value="F:nucleic acid binding"/>
    <property type="evidence" value="ECO:0007669"/>
    <property type="project" value="InterPro"/>
</dbReference>
<dbReference type="InterPro" id="IPR004345">
    <property type="entry name" value="TB2_DP1_HVA22"/>
</dbReference>
<proteinExistence type="inferred from homology"/>
<dbReference type="SMART" id="SM00451">
    <property type="entry name" value="ZnF_U1"/>
    <property type="match status" value="2"/>
</dbReference>
<protein>
    <recommendedName>
        <fullName evidence="1">HVA22-like protein</fullName>
    </recommendedName>
</protein>
<dbReference type="EMBL" id="AWWV01009623">
    <property type="protein sequence ID" value="OMO85285.1"/>
    <property type="molecule type" value="Genomic_DNA"/>
</dbReference>
<dbReference type="SMART" id="SM00355">
    <property type="entry name" value="ZnF_C2H2"/>
    <property type="match status" value="2"/>
</dbReference>
<dbReference type="OrthoDB" id="434647at2759"/>
<keyword evidence="1" id="KW-0472">Membrane</keyword>
<feature type="domain" description="U1-type" evidence="4">
    <location>
        <begin position="293"/>
        <end position="327"/>
    </location>
</feature>
<gene>
    <name evidence="5" type="ORF">CCACVL1_10303</name>
</gene>
<name>A0A1R3IRR5_COCAP</name>
<feature type="region of interest" description="Disordered" evidence="2">
    <location>
        <begin position="256"/>
        <end position="285"/>
    </location>
</feature>
<dbReference type="Proteomes" id="UP000188268">
    <property type="component" value="Unassembled WGS sequence"/>
</dbReference>
<keyword evidence="6" id="KW-1185">Reference proteome</keyword>
<reference evidence="5 6" key="1">
    <citation type="submission" date="2013-09" db="EMBL/GenBank/DDBJ databases">
        <title>Corchorus capsularis genome sequencing.</title>
        <authorList>
            <person name="Alam M."/>
            <person name="Haque M.S."/>
            <person name="Islam M.S."/>
            <person name="Emdad E.M."/>
            <person name="Islam M.M."/>
            <person name="Ahmed B."/>
            <person name="Halim A."/>
            <person name="Hossen Q.M.M."/>
            <person name="Hossain M.Z."/>
            <person name="Ahmed R."/>
            <person name="Khan M.M."/>
            <person name="Islam R."/>
            <person name="Rashid M.M."/>
            <person name="Khan S.A."/>
            <person name="Rahman M.S."/>
            <person name="Alam M."/>
        </authorList>
    </citation>
    <scope>NUCLEOTIDE SEQUENCE [LARGE SCALE GENOMIC DNA]</scope>
    <source>
        <strain evidence="6">cv. CVL-1</strain>
        <tissue evidence="5">Whole seedling</tissue>
    </source>
</reference>
<feature type="transmembrane region" description="Helical" evidence="1">
    <location>
        <begin position="78"/>
        <end position="96"/>
    </location>
</feature>
<dbReference type="OMA" id="ITEKWEV"/>
<organism evidence="5 6">
    <name type="scientific">Corchorus capsularis</name>
    <name type="common">Jute</name>
    <dbReference type="NCBI Taxonomy" id="210143"/>
    <lineage>
        <taxon>Eukaryota</taxon>
        <taxon>Viridiplantae</taxon>
        <taxon>Streptophyta</taxon>
        <taxon>Embryophyta</taxon>
        <taxon>Tracheophyta</taxon>
        <taxon>Spermatophyta</taxon>
        <taxon>Magnoliopsida</taxon>
        <taxon>eudicotyledons</taxon>
        <taxon>Gunneridae</taxon>
        <taxon>Pentapetalae</taxon>
        <taxon>rosids</taxon>
        <taxon>malvids</taxon>
        <taxon>Malvales</taxon>
        <taxon>Malvaceae</taxon>
        <taxon>Grewioideae</taxon>
        <taxon>Apeibeae</taxon>
        <taxon>Corchorus</taxon>
    </lineage>
</organism>
<dbReference type="Pfam" id="PF03134">
    <property type="entry name" value="TB2_DP1_HVA22"/>
    <property type="match status" value="1"/>
</dbReference>
<evidence type="ECO:0000256" key="1">
    <source>
        <dbReference type="RuleBase" id="RU362006"/>
    </source>
</evidence>
<dbReference type="Pfam" id="PF12874">
    <property type="entry name" value="zf-met"/>
    <property type="match status" value="2"/>
</dbReference>
<dbReference type="Gramene" id="OMO85285">
    <property type="protein sequence ID" value="OMO85285"/>
    <property type="gene ID" value="CCACVL1_10303"/>
</dbReference>
<dbReference type="SUPFAM" id="SSF57667">
    <property type="entry name" value="beta-beta-alpha zinc fingers"/>
    <property type="match status" value="2"/>
</dbReference>
<evidence type="ECO:0000259" key="3">
    <source>
        <dbReference type="SMART" id="SM00355"/>
    </source>
</evidence>
<feature type="domain" description="C2H2-type" evidence="3">
    <location>
        <begin position="218"/>
        <end position="242"/>
    </location>
</feature>
<comment type="subcellular location">
    <subcellularLocation>
        <location evidence="1">Membrane</location>
        <topology evidence="1">Multi-pass membrane protein</topology>
    </subcellularLocation>
</comment>
<feature type="transmembrane region" description="Helical" evidence="1">
    <location>
        <begin position="47"/>
        <end position="66"/>
    </location>
</feature>
<sequence>MGFTAFVKFALICFDALAWPLFALGYPLNASIQAIEANSNVDTEKIVTYWVLFSLISLFESTFMGLLQWLPFWPYMKLTIICWLMIPGFDGAFYVYNHFVNPCLYMDVQTIMSWFKKQREFLLEDNFLANGSEALQKLIANESKGREPSMLQKDIKSVQVMEEKEIASVKTIPETEPNASETQANMLAVACPESKVTTTTCCDLSEIASDQKQVQKEWTCALCLVTTTSEHDLKMHLRGLRHRAAFVEKMKAKNLHTKPKVSMASKKEPEKRAGAGSPTSQQIGKNHAREYMNSQLRCSICNIICCRSEDLNCHLRGKKHLARIEELNNSLVGGKLA</sequence>
<evidence type="ECO:0000259" key="4">
    <source>
        <dbReference type="SMART" id="SM00451"/>
    </source>
</evidence>
<dbReference type="GO" id="GO:0016020">
    <property type="term" value="C:membrane"/>
    <property type="evidence" value="ECO:0007669"/>
    <property type="project" value="UniProtKB-SubCell"/>
</dbReference>
<keyword evidence="1" id="KW-1133">Transmembrane helix</keyword>
<dbReference type="InterPro" id="IPR003604">
    <property type="entry name" value="Matrin/U1-like-C_Znf_C2H2"/>
</dbReference>
<accession>A0A1R3IRR5</accession>
<evidence type="ECO:0000313" key="6">
    <source>
        <dbReference type="Proteomes" id="UP000188268"/>
    </source>
</evidence>
<dbReference type="InterPro" id="IPR036236">
    <property type="entry name" value="Znf_C2H2_sf"/>
</dbReference>
<keyword evidence="1" id="KW-0812">Transmembrane</keyword>
<evidence type="ECO:0000256" key="2">
    <source>
        <dbReference type="SAM" id="MobiDB-lite"/>
    </source>
</evidence>
<dbReference type="PANTHER" id="PTHR12300:SF43">
    <property type="entry name" value="HVA22-LIKE PROTEIN"/>
    <property type="match status" value="1"/>
</dbReference>
<comment type="caution">
    <text evidence="5">The sequence shown here is derived from an EMBL/GenBank/DDBJ whole genome shotgun (WGS) entry which is preliminary data.</text>
</comment>
<dbReference type="InterPro" id="IPR013087">
    <property type="entry name" value="Znf_C2H2_type"/>
</dbReference>
<dbReference type="GO" id="GO:0008270">
    <property type="term" value="F:zinc ion binding"/>
    <property type="evidence" value="ECO:0007669"/>
    <property type="project" value="InterPro"/>
</dbReference>
<feature type="domain" description="C2H2-type" evidence="3">
    <location>
        <begin position="296"/>
        <end position="320"/>
    </location>
</feature>
<dbReference type="PANTHER" id="PTHR12300">
    <property type="entry name" value="HVA22-LIKE PROTEINS"/>
    <property type="match status" value="1"/>
</dbReference>